<organism evidence="1 2">
    <name type="scientific">Laetiporus sulphureus 93-53</name>
    <dbReference type="NCBI Taxonomy" id="1314785"/>
    <lineage>
        <taxon>Eukaryota</taxon>
        <taxon>Fungi</taxon>
        <taxon>Dikarya</taxon>
        <taxon>Basidiomycota</taxon>
        <taxon>Agaricomycotina</taxon>
        <taxon>Agaricomycetes</taxon>
        <taxon>Polyporales</taxon>
        <taxon>Laetiporus</taxon>
    </lineage>
</organism>
<dbReference type="EMBL" id="KV427610">
    <property type="protein sequence ID" value="KZT09897.1"/>
    <property type="molecule type" value="Genomic_DNA"/>
</dbReference>
<keyword evidence="2" id="KW-1185">Reference proteome</keyword>
<protein>
    <submittedName>
        <fullName evidence="1">Uncharacterized protein</fullName>
    </submittedName>
</protein>
<dbReference type="GeneID" id="63829153"/>
<dbReference type="InParanoid" id="A0A165G6L2"/>
<name>A0A165G6L2_9APHY</name>
<evidence type="ECO:0000313" key="2">
    <source>
        <dbReference type="Proteomes" id="UP000076871"/>
    </source>
</evidence>
<accession>A0A165G6L2</accession>
<reference evidence="1 2" key="1">
    <citation type="journal article" date="2016" name="Mol. Biol. Evol.">
        <title>Comparative Genomics of Early-Diverging Mushroom-Forming Fungi Provides Insights into the Origins of Lignocellulose Decay Capabilities.</title>
        <authorList>
            <person name="Nagy L.G."/>
            <person name="Riley R."/>
            <person name="Tritt A."/>
            <person name="Adam C."/>
            <person name="Daum C."/>
            <person name="Floudas D."/>
            <person name="Sun H."/>
            <person name="Yadav J.S."/>
            <person name="Pangilinan J."/>
            <person name="Larsson K.H."/>
            <person name="Matsuura K."/>
            <person name="Barry K."/>
            <person name="Labutti K."/>
            <person name="Kuo R."/>
            <person name="Ohm R.A."/>
            <person name="Bhattacharya S.S."/>
            <person name="Shirouzu T."/>
            <person name="Yoshinaga Y."/>
            <person name="Martin F.M."/>
            <person name="Grigoriev I.V."/>
            <person name="Hibbett D.S."/>
        </authorList>
    </citation>
    <scope>NUCLEOTIDE SEQUENCE [LARGE SCALE GENOMIC DNA]</scope>
    <source>
        <strain evidence="1 2">93-53</strain>
    </source>
</reference>
<dbReference type="AlphaFoldDB" id="A0A165G6L2"/>
<dbReference type="OrthoDB" id="2758168at2759"/>
<proteinExistence type="predicted"/>
<gene>
    <name evidence="1" type="ORF">LAESUDRAFT_756119</name>
</gene>
<dbReference type="RefSeq" id="XP_040767637.1">
    <property type="nucleotide sequence ID" value="XM_040912125.1"/>
</dbReference>
<sequence length="335" mass="39044">MRFPPLPNLSVTESYHMNIGTLDPSRLSPDDYLHLEGWSCFVHDRNSLVRGDGIDEWTPTYKQTDEILFSPYYDCLSYGLKPSFIRPFPPNTRGFLYYSYPAAGSRGIEYEFMGEVRFRLCDHPSLESFSQGVDLQDHACCPIAWRIHSLDIAALPEYAMLHQMLVRDGLVHPLGMEHMRWTRAYDPQFRKFWQVPPNAIYNIDDPFCIDLADRDNVLWVVYEDIVYKLPMKTRFLDMRNGQSFAPYRGTILVKFERSTLPEDKGWRTLLLRVVDIVKPVKCVLPAYDEYVSRPTLGQLLQRGGRPIKFRCDSERSSSQAAWTCEFLYGYEDDVE</sequence>
<evidence type="ECO:0000313" key="1">
    <source>
        <dbReference type="EMBL" id="KZT09897.1"/>
    </source>
</evidence>
<dbReference type="Proteomes" id="UP000076871">
    <property type="component" value="Unassembled WGS sequence"/>
</dbReference>